<dbReference type="Proteomes" id="UP001489719">
    <property type="component" value="Unassembled WGS sequence"/>
</dbReference>
<organism evidence="1 2">
    <name type="scientific">Lipomyces orientalis</name>
    <dbReference type="NCBI Taxonomy" id="1233043"/>
    <lineage>
        <taxon>Eukaryota</taxon>
        <taxon>Fungi</taxon>
        <taxon>Dikarya</taxon>
        <taxon>Ascomycota</taxon>
        <taxon>Saccharomycotina</taxon>
        <taxon>Lipomycetes</taxon>
        <taxon>Lipomycetales</taxon>
        <taxon>Lipomycetaceae</taxon>
        <taxon>Lipomyces</taxon>
    </lineage>
</organism>
<keyword evidence="2" id="KW-1185">Reference proteome</keyword>
<sequence>MEFVDEPRANFRKEKLVINFEMSLVRDATRQKKRSRDEVSSPSPPPPPPPPPAPQQDRKRRRDHLQDQHTARLDATIVLIKITSVFLSRLIFLKSYNHGTAACNSIASGEATIQLPPIKPLSYWEQNQGHIK</sequence>
<reference evidence="2" key="1">
    <citation type="journal article" date="2024" name="Front. Bioeng. Biotechnol.">
        <title>Genome-scale model development and genomic sequencing of the oleaginous clade Lipomyces.</title>
        <authorList>
            <person name="Czajka J.J."/>
            <person name="Han Y."/>
            <person name="Kim J."/>
            <person name="Mondo S.J."/>
            <person name="Hofstad B.A."/>
            <person name="Robles A."/>
            <person name="Haridas S."/>
            <person name="Riley R."/>
            <person name="LaButti K."/>
            <person name="Pangilinan J."/>
            <person name="Andreopoulos W."/>
            <person name="Lipzen A."/>
            <person name="Yan J."/>
            <person name="Wang M."/>
            <person name="Ng V."/>
            <person name="Grigoriev I.V."/>
            <person name="Spatafora J.W."/>
            <person name="Magnuson J.K."/>
            <person name="Baker S.E."/>
            <person name="Pomraning K.R."/>
        </authorList>
    </citation>
    <scope>NUCLEOTIDE SEQUENCE [LARGE SCALE GENOMIC DNA]</scope>
    <source>
        <strain evidence="2">CBS 10300</strain>
    </source>
</reference>
<evidence type="ECO:0000313" key="1">
    <source>
        <dbReference type="EMBL" id="KAK9319878.1"/>
    </source>
</evidence>
<name>A0ACC3TFI1_9ASCO</name>
<proteinExistence type="predicted"/>
<comment type="caution">
    <text evidence="1">The sequence shown here is derived from an EMBL/GenBank/DDBJ whole genome shotgun (WGS) entry which is preliminary data.</text>
</comment>
<accession>A0ACC3TFI1</accession>
<gene>
    <name evidence="1" type="ORF">V1517DRAFT_341298</name>
</gene>
<protein>
    <submittedName>
        <fullName evidence="1">Uncharacterized protein</fullName>
    </submittedName>
</protein>
<evidence type="ECO:0000313" key="2">
    <source>
        <dbReference type="Proteomes" id="UP001489719"/>
    </source>
</evidence>
<dbReference type="EMBL" id="MU970156">
    <property type="protein sequence ID" value="KAK9319878.1"/>
    <property type="molecule type" value="Genomic_DNA"/>
</dbReference>